<protein>
    <submittedName>
        <fullName evidence="2">Uncharacterized protein</fullName>
    </submittedName>
</protein>
<organism evidence="2 3">
    <name type="scientific">Hibiscus sabdariffa</name>
    <name type="common">roselle</name>
    <dbReference type="NCBI Taxonomy" id="183260"/>
    <lineage>
        <taxon>Eukaryota</taxon>
        <taxon>Viridiplantae</taxon>
        <taxon>Streptophyta</taxon>
        <taxon>Embryophyta</taxon>
        <taxon>Tracheophyta</taxon>
        <taxon>Spermatophyta</taxon>
        <taxon>Magnoliopsida</taxon>
        <taxon>eudicotyledons</taxon>
        <taxon>Gunneridae</taxon>
        <taxon>Pentapetalae</taxon>
        <taxon>rosids</taxon>
        <taxon>malvids</taxon>
        <taxon>Malvales</taxon>
        <taxon>Malvaceae</taxon>
        <taxon>Malvoideae</taxon>
        <taxon>Hibiscus</taxon>
    </lineage>
</organism>
<gene>
    <name evidence="2" type="ORF">V6N11_068580</name>
</gene>
<comment type="caution">
    <text evidence="2">The sequence shown here is derived from an EMBL/GenBank/DDBJ whole genome shotgun (WGS) entry which is preliminary data.</text>
</comment>
<dbReference type="InterPro" id="IPR010977">
    <property type="entry name" value="Aromatic_deC"/>
</dbReference>
<keyword evidence="3" id="KW-1185">Reference proteome</keyword>
<dbReference type="InterPro" id="IPR015422">
    <property type="entry name" value="PyrdxlP-dep_Trfase_small"/>
</dbReference>
<reference evidence="2 3" key="1">
    <citation type="journal article" date="2024" name="G3 (Bethesda)">
        <title>Genome assembly of Hibiscus sabdariffa L. provides insights into metabolisms of medicinal natural products.</title>
        <authorList>
            <person name="Kim T."/>
        </authorList>
    </citation>
    <scope>NUCLEOTIDE SEQUENCE [LARGE SCALE GENOMIC DNA]</scope>
    <source>
        <strain evidence="2">TK-2024</strain>
        <tissue evidence="2">Old leaves</tissue>
    </source>
</reference>
<dbReference type="InterPro" id="IPR015424">
    <property type="entry name" value="PyrdxlP-dep_Trfase"/>
</dbReference>
<dbReference type="Proteomes" id="UP001396334">
    <property type="component" value="Unassembled WGS sequence"/>
</dbReference>
<accession>A0ABR2PA74</accession>
<evidence type="ECO:0000313" key="3">
    <source>
        <dbReference type="Proteomes" id="UP001396334"/>
    </source>
</evidence>
<keyword evidence="1" id="KW-0456">Lyase</keyword>
<name>A0ABR2PA74_9ROSI</name>
<sequence length="104" mass="11947">MAKMFEEFVRSDPRFEIVVARQFGLVCFRLNPDEEYGSDYSEMLNRKLLDWVNSTGRVYMTHTKVGGVYVLRFAVGATLTDDRHVVAAWKLIKEGADALLLRTN</sequence>
<dbReference type="Gene3D" id="3.90.1150.10">
    <property type="entry name" value="Aspartate Aminotransferase, domain 1"/>
    <property type="match status" value="1"/>
</dbReference>
<dbReference type="EMBL" id="JBBPBN010000069">
    <property type="protein sequence ID" value="KAK8985315.1"/>
    <property type="molecule type" value="Genomic_DNA"/>
</dbReference>
<proteinExistence type="predicted"/>
<evidence type="ECO:0000313" key="2">
    <source>
        <dbReference type="EMBL" id="KAK8985315.1"/>
    </source>
</evidence>
<dbReference type="SUPFAM" id="SSF53383">
    <property type="entry name" value="PLP-dependent transferases"/>
    <property type="match status" value="1"/>
</dbReference>
<keyword evidence="1" id="KW-0210">Decarboxylase</keyword>
<dbReference type="PANTHER" id="PTHR11999:SF157">
    <property type="entry name" value="TRYPTOPHAN DECARBOXYLASE 1"/>
    <property type="match status" value="1"/>
</dbReference>
<evidence type="ECO:0000256" key="1">
    <source>
        <dbReference type="ARBA" id="ARBA00022793"/>
    </source>
</evidence>
<dbReference type="PANTHER" id="PTHR11999">
    <property type="entry name" value="GROUP II PYRIDOXAL-5-PHOSPHATE DECARBOXYLASE"/>
    <property type="match status" value="1"/>
</dbReference>